<feature type="coiled-coil region" evidence="3">
    <location>
        <begin position="247"/>
        <end position="274"/>
    </location>
</feature>
<dbReference type="GO" id="GO:0016020">
    <property type="term" value="C:membrane"/>
    <property type="evidence" value="ECO:0007669"/>
    <property type="project" value="InterPro"/>
</dbReference>
<dbReference type="PROSITE" id="PS50111">
    <property type="entry name" value="CHEMOTAXIS_TRANSDUC_2"/>
    <property type="match status" value="1"/>
</dbReference>
<keyword evidence="6" id="KW-1185">Reference proteome</keyword>
<proteinExistence type="predicted"/>
<organism evidence="5 6">
    <name type="scientific">Pelosinus fermentans B4</name>
    <dbReference type="NCBI Taxonomy" id="1149862"/>
    <lineage>
        <taxon>Bacteria</taxon>
        <taxon>Bacillati</taxon>
        <taxon>Bacillota</taxon>
        <taxon>Negativicutes</taxon>
        <taxon>Selenomonadales</taxon>
        <taxon>Sporomusaceae</taxon>
        <taxon>Pelosinus</taxon>
    </lineage>
</organism>
<accession>I9LGW8</accession>
<dbReference type="SUPFAM" id="SSF58104">
    <property type="entry name" value="Methyl-accepting chemotaxis protein (MCP) signaling domain"/>
    <property type="match status" value="1"/>
</dbReference>
<dbReference type="EMBL" id="AKVJ01000017">
    <property type="protein sequence ID" value="EIW19621.1"/>
    <property type="molecule type" value="Genomic_DNA"/>
</dbReference>
<evidence type="ECO:0000313" key="6">
    <source>
        <dbReference type="Proteomes" id="UP000004324"/>
    </source>
</evidence>
<comment type="caution">
    <text evidence="5">The sequence shown here is derived from an EMBL/GenBank/DDBJ whole genome shotgun (WGS) entry which is preliminary data.</text>
</comment>
<feature type="domain" description="Methyl-accepting transducer" evidence="4">
    <location>
        <begin position="150"/>
        <end position="319"/>
    </location>
</feature>
<name>I9LGW8_9FIRM</name>
<evidence type="ECO:0000259" key="4">
    <source>
        <dbReference type="PROSITE" id="PS50111"/>
    </source>
</evidence>
<evidence type="ECO:0000313" key="5">
    <source>
        <dbReference type="EMBL" id="EIW19621.1"/>
    </source>
</evidence>
<dbReference type="PANTHER" id="PTHR32089:SF112">
    <property type="entry name" value="LYSOZYME-LIKE PROTEIN-RELATED"/>
    <property type="match status" value="1"/>
</dbReference>
<dbReference type="PANTHER" id="PTHR32089">
    <property type="entry name" value="METHYL-ACCEPTING CHEMOTAXIS PROTEIN MCPB"/>
    <property type="match status" value="1"/>
</dbReference>
<sequence length="319" mass="34388">MPLNLYIAEADINTSSAKMESDSKREMANMAEYAITSEMAGSLARFIYQNTGYHIIVCNQDAMIVGDSDGGKRLNTKHLGSQNILSGHLDEYVVTPADVAKNPTLKEGQNYPIEVDGQRVGTFAIAGQLDYVRPIAKVVVALLSTRLKQAKQIEIVQQVAHAVSQNVSQAVAAIEGISASSQELAANTESVVNVSHDSVRRVKDTGKILDMSRKIATQTKLLSLNASIEAARAGNYGRGFAVVAQEMQNLAQNSADATENINKILQEIQESIQKVIDGINQSALISNKQAGTMQDIIKVIQDVQTSSADLVAAFNNKNQ</sequence>
<dbReference type="Pfam" id="PF00015">
    <property type="entry name" value="MCPsignal"/>
    <property type="match status" value="1"/>
</dbReference>
<protein>
    <submittedName>
        <fullName evidence="5">Chemotaxis sensory transducer</fullName>
    </submittedName>
</protein>
<keyword evidence="1 2" id="KW-0807">Transducer</keyword>
<keyword evidence="3" id="KW-0175">Coiled coil</keyword>
<dbReference type="InterPro" id="IPR004089">
    <property type="entry name" value="MCPsignal_dom"/>
</dbReference>
<gene>
    <name evidence="5" type="ORF">FB4_2804</name>
</gene>
<dbReference type="PATRIC" id="fig|1149862.3.peg.1356"/>
<evidence type="ECO:0000256" key="2">
    <source>
        <dbReference type="PROSITE-ProRule" id="PRU00284"/>
    </source>
</evidence>
<evidence type="ECO:0000256" key="1">
    <source>
        <dbReference type="ARBA" id="ARBA00023224"/>
    </source>
</evidence>
<dbReference type="GO" id="GO:0007165">
    <property type="term" value="P:signal transduction"/>
    <property type="evidence" value="ECO:0007669"/>
    <property type="project" value="UniProtKB-KW"/>
</dbReference>
<dbReference type="OrthoDB" id="3192at2"/>
<evidence type="ECO:0000256" key="3">
    <source>
        <dbReference type="SAM" id="Coils"/>
    </source>
</evidence>
<reference evidence="5 6" key="1">
    <citation type="journal article" date="2012" name="J. Bacteriol.">
        <title>Draft Genome Sequences for Two Metal-Reducing Pelosinus fermentans Strains Isolated from a Cr(VI)-Contaminated Site and for Type Strain R7.</title>
        <authorList>
            <person name="Brown S.D."/>
            <person name="Podar M."/>
            <person name="Klingeman D.M."/>
            <person name="Johnson C.M."/>
            <person name="Yang Z.K."/>
            <person name="Utturkar S.M."/>
            <person name="Land M.L."/>
            <person name="Mosher J.J."/>
            <person name="Hurt R.A.Jr."/>
            <person name="Phelps T.J."/>
            <person name="Palumbo A.V."/>
            <person name="Arkin A.P."/>
            <person name="Hazen T.C."/>
            <person name="Elias D.A."/>
        </authorList>
    </citation>
    <scope>NUCLEOTIDE SEQUENCE [LARGE SCALE GENOMIC DNA]</scope>
    <source>
        <strain evidence="5 6">B4</strain>
    </source>
</reference>
<dbReference type="AlphaFoldDB" id="I9LGW8"/>
<dbReference type="SMART" id="SM00283">
    <property type="entry name" value="MA"/>
    <property type="match status" value="1"/>
</dbReference>
<dbReference type="Proteomes" id="UP000004324">
    <property type="component" value="Unassembled WGS sequence"/>
</dbReference>
<dbReference type="RefSeq" id="WP_007932520.1">
    <property type="nucleotide sequence ID" value="NZ_AKVJ01000017.1"/>
</dbReference>
<dbReference type="Gene3D" id="1.10.287.950">
    <property type="entry name" value="Methyl-accepting chemotaxis protein"/>
    <property type="match status" value="1"/>
</dbReference>